<evidence type="ECO:0000256" key="6">
    <source>
        <dbReference type="ARBA" id="ARBA00022857"/>
    </source>
</evidence>
<dbReference type="Gene3D" id="3.30.413.10">
    <property type="entry name" value="Sulfite Reductase Hemoprotein, domain 1"/>
    <property type="match status" value="2"/>
</dbReference>
<dbReference type="InterPro" id="IPR005117">
    <property type="entry name" value="NiRdtase/SiRdtase_haem-b_fer"/>
</dbReference>
<keyword evidence="15" id="KW-1185">Reference proteome</keyword>
<dbReference type="PROSITE" id="PS00365">
    <property type="entry name" value="NIR_SIR"/>
    <property type="match status" value="1"/>
</dbReference>
<feature type="domain" description="Nitrite/Sulfite reductase ferredoxin-like" evidence="13">
    <location>
        <begin position="347"/>
        <end position="411"/>
    </location>
</feature>
<evidence type="ECO:0000256" key="11">
    <source>
        <dbReference type="HAMAP-Rule" id="MF_01540"/>
    </source>
</evidence>
<dbReference type="EMBL" id="JBHRTS010000002">
    <property type="protein sequence ID" value="MFC3193532.1"/>
    <property type="molecule type" value="Genomic_DNA"/>
</dbReference>
<keyword evidence="3 11" id="KW-0028">Amino-acid biosynthesis</keyword>
<evidence type="ECO:0000256" key="10">
    <source>
        <dbReference type="ARBA" id="ARBA00023192"/>
    </source>
</evidence>
<dbReference type="InterPro" id="IPR006066">
    <property type="entry name" value="NO2/SO3_Rdtase_FeS/sirohaem_BS"/>
</dbReference>
<keyword evidence="9 11" id="KW-0411">Iron-sulfur</keyword>
<dbReference type="PANTHER" id="PTHR11493">
    <property type="entry name" value="SULFITE REDUCTASE [NADPH] SUBUNIT BETA-RELATED"/>
    <property type="match status" value="1"/>
</dbReference>
<feature type="binding site" evidence="11">
    <location>
        <position position="429"/>
    </location>
    <ligand>
        <name>[4Fe-4S] cluster</name>
        <dbReference type="ChEBI" id="CHEBI:49883"/>
    </ligand>
</feature>
<accession>A0ABV7J8P8</accession>
<evidence type="ECO:0000256" key="8">
    <source>
        <dbReference type="ARBA" id="ARBA00023004"/>
    </source>
</evidence>
<keyword evidence="6 11" id="KW-0521">NADP</keyword>
<comment type="catalytic activity">
    <reaction evidence="11">
        <text>hydrogen sulfide + 3 NADP(+) + 3 H2O = sulfite + 3 NADPH + 4 H(+)</text>
        <dbReference type="Rhea" id="RHEA:13801"/>
        <dbReference type="ChEBI" id="CHEBI:15377"/>
        <dbReference type="ChEBI" id="CHEBI:15378"/>
        <dbReference type="ChEBI" id="CHEBI:17359"/>
        <dbReference type="ChEBI" id="CHEBI:29919"/>
        <dbReference type="ChEBI" id="CHEBI:57783"/>
        <dbReference type="ChEBI" id="CHEBI:58349"/>
        <dbReference type="EC" id="1.8.1.2"/>
    </reaction>
</comment>
<reference evidence="15" key="1">
    <citation type="journal article" date="2019" name="Int. J. Syst. Evol. Microbiol.">
        <title>The Global Catalogue of Microorganisms (GCM) 10K type strain sequencing project: providing services to taxonomists for standard genome sequencing and annotation.</title>
        <authorList>
            <consortium name="The Broad Institute Genomics Platform"/>
            <consortium name="The Broad Institute Genome Sequencing Center for Infectious Disease"/>
            <person name="Wu L."/>
            <person name="Ma J."/>
        </authorList>
    </citation>
    <scope>NUCLEOTIDE SEQUENCE [LARGE SCALE GENOMIC DNA]</scope>
    <source>
        <strain evidence="15">KCTC 42953</strain>
    </source>
</reference>
<comment type="caution">
    <text evidence="14">The sequence shown here is derived from an EMBL/GenBank/DDBJ whole genome shotgun (WGS) entry which is preliminary data.</text>
</comment>
<evidence type="ECO:0000313" key="15">
    <source>
        <dbReference type="Proteomes" id="UP001595533"/>
    </source>
</evidence>
<feature type="domain" description="Nitrite/Sulfite reductase ferredoxin-like" evidence="13">
    <location>
        <begin position="72"/>
        <end position="131"/>
    </location>
</feature>
<keyword evidence="10 11" id="KW-0198">Cysteine biosynthesis</keyword>
<comment type="function">
    <text evidence="11">Component of the sulfite reductase complex that catalyzes the 6-electron reduction of sulfite to sulfide. This is one of several activities required for the biosynthesis of L-cysteine from sulfate.</text>
</comment>
<dbReference type="Proteomes" id="UP001595533">
    <property type="component" value="Unassembled WGS sequence"/>
</dbReference>
<feature type="binding site" evidence="11">
    <location>
        <position position="474"/>
    </location>
    <ligand>
        <name>[4Fe-4S] cluster</name>
        <dbReference type="ChEBI" id="CHEBI:49883"/>
    </ligand>
</feature>
<organism evidence="14 15">
    <name type="scientific">Marinicella sediminis</name>
    <dbReference type="NCBI Taxonomy" id="1792834"/>
    <lineage>
        <taxon>Bacteria</taxon>
        <taxon>Pseudomonadati</taxon>
        <taxon>Pseudomonadota</taxon>
        <taxon>Gammaproteobacteria</taxon>
        <taxon>Lysobacterales</taxon>
        <taxon>Marinicellaceae</taxon>
        <taxon>Marinicella</taxon>
    </lineage>
</organism>
<keyword evidence="5 11" id="KW-0479">Metal-binding</keyword>
<evidence type="ECO:0000256" key="1">
    <source>
        <dbReference type="ARBA" id="ARBA00010429"/>
    </source>
</evidence>
<proteinExistence type="inferred from homology"/>
<feature type="binding site" description="axial binding residue" evidence="11">
    <location>
        <position position="478"/>
    </location>
    <ligand>
        <name>siroheme</name>
        <dbReference type="ChEBI" id="CHEBI:60052"/>
    </ligand>
    <ligandPart>
        <name>Fe</name>
        <dbReference type="ChEBI" id="CHEBI:18248"/>
    </ligandPart>
</feature>
<dbReference type="RefSeq" id="WP_077410383.1">
    <property type="nucleotide sequence ID" value="NZ_JBHRTS010000002.1"/>
</dbReference>
<keyword evidence="2 11" id="KW-0004">4Fe-4S</keyword>
<keyword evidence="7 11" id="KW-0560">Oxidoreductase</keyword>
<gene>
    <name evidence="11" type="primary">cysI</name>
    <name evidence="14" type="ORF">ACFODZ_04645</name>
</gene>
<evidence type="ECO:0000256" key="5">
    <source>
        <dbReference type="ARBA" id="ARBA00022723"/>
    </source>
</evidence>
<evidence type="ECO:0000259" key="12">
    <source>
        <dbReference type="Pfam" id="PF01077"/>
    </source>
</evidence>
<dbReference type="InterPro" id="IPR006067">
    <property type="entry name" value="NO2/SO3_Rdtase_4Fe4S_dom"/>
</dbReference>
<dbReference type="SUPFAM" id="SSF56014">
    <property type="entry name" value="Nitrite and sulphite reductase 4Fe-4S domain-like"/>
    <property type="match status" value="2"/>
</dbReference>
<evidence type="ECO:0000256" key="7">
    <source>
        <dbReference type="ARBA" id="ARBA00023002"/>
    </source>
</evidence>
<evidence type="ECO:0000313" key="14">
    <source>
        <dbReference type="EMBL" id="MFC3193532.1"/>
    </source>
</evidence>
<dbReference type="PANTHER" id="PTHR11493:SF47">
    <property type="entry name" value="SULFITE REDUCTASE [NADPH] SUBUNIT BETA"/>
    <property type="match status" value="1"/>
</dbReference>
<keyword evidence="8 11" id="KW-0408">Iron</keyword>
<dbReference type="NCBIfam" id="TIGR02041">
    <property type="entry name" value="CysI"/>
    <property type="match status" value="1"/>
</dbReference>
<dbReference type="Pfam" id="PF01077">
    <property type="entry name" value="NIR_SIR"/>
    <property type="match status" value="1"/>
</dbReference>
<evidence type="ECO:0000256" key="2">
    <source>
        <dbReference type="ARBA" id="ARBA00022485"/>
    </source>
</evidence>
<evidence type="ECO:0000256" key="9">
    <source>
        <dbReference type="ARBA" id="ARBA00023014"/>
    </source>
</evidence>
<comment type="cofactor">
    <cofactor evidence="11">
        <name>[4Fe-4S] cluster</name>
        <dbReference type="ChEBI" id="CHEBI:49883"/>
    </cofactor>
    <text evidence="11">Binds 1 [4Fe-4S] cluster per subunit.</text>
</comment>
<dbReference type="HAMAP" id="MF_01540">
    <property type="entry name" value="CysI"/>
    <property type="match status" value="1"/>
</dbReference>
<feature type="binding site" evidence="11">
    <location>
        <position position="478"/>
    </location>
    <ligand>
        <name>[4Fe-4S] cluster</name>
        <dbReference type="ChEBI" id="CHEBI:49883"/>
    </ligand>
</feature>
<feature type="domain" description="Nitrite/sulphite reductase 4Fe-4S" evidence="12">
    <location>
        <begin position="168"/>
        <end position="325"/>
    </location>
</feature>
<comment type="similarity">
    <text evidence="1 11">Belongs to the nitrite and sulfite reductase 4Fe-4S domain family.</text>
</comment>
<sequence length="567" mass="63838">MNKQTNKLEAVEVIKDRSNFLRGTIASELINPITGSITADDTQLTKFHGIYQQDDRDLRKERARQKLEPLYSFMIRARVPGGVMTTDQWLAVDQMADTFANGSIRLTTRQAFQFHGVIKTRLKSTVAAINEQLMDTLAACGDVNRNVMCTANPELSAVHQQVYEDAARISAHLTPQTRAYHEIWLDGQQVTNNQPKDAEPIYGQTYLPRKFKTAVVIPPDNDVDVLAHDLGFVAIVRDQKLLGYNITVGGGMGTTHGDADTFPLLAQTLGFCRPEQILEVAEHIVMIQRDHGDRTNRKHARFKYTVDDHGLPWLRDQLTTRMGWSLEPPEQAEFTHNGDRYGWRQNADGSWHHTLYVASGRVQDDQRQTLKTALREIAGSHKGTFRLTANQNLIIADVPEDQKDHIDDLLKTHQLTENISLTRSLSMACVAFPTCALAMAEAERYLPELIDHIDDLQLKHGIASRGIVTRMTGCPNGCARPFMAELGFVGKAPGRYNLYLGGNPQGTRLNQMYRENIDEKEILKQLDELFRAYANDAQVEEAFGDFVIRAGYVKAVEHGRQVHLQVV</sequence>
<protein>
    <recommendedName>
        <fullName evidence="11">Sulfite reductase [NADPH] hemoprotein beta-component</fullName>
        <shortName evidence="11">SiR-HP</shortName>
        <shortName evidence="11">SiRHP</shortName>
        <ecNumber evidence="11">1.8.1.2</ecNumber>
    </recommendedName>
</protein>
<dbReference type="InterPro" id="IPR045854">
    <property type="entry name" value="NO2/SO3_Rdtase_4Fe4S_sf"/>
</dbReference>
<feature type="binding site" evidence="11">
    <location>
        <position position="435"/>
    </location>
    <ligand>
        <name>[4Fe-4S] cluster</name>
        <dbReference type="ChEBI" id="CHEBI:49883"/>
    </ligand>
</feature>
<comment type="subunit">
    <text evidence="11">Alpha(8)-beta(8). The alpha component is a flavoprotein, the beta component is a hemoprotein.</text>
</comment>
<dbReference type="InterPro" id="IPR036136">
    <property type="entry name" value="Nit/Sulf_reduc_fer-like_dom_sf"/>
</dbReference>
<dbReference type="SUPFAM" id="SSF55124">
    <property type="entry name" value="Nitrite/Sulfite reductase N-terminal domain-like"/>
    <property type="match status" value="2"/>
</dbReference>
<evidence type="ECO:0000256" key="3">
    <source>
        <dbReference type="ARBA" id="ARBA00022605"/>
    </source>
</evidence>
<dbReference type="InterPro" id="IPR045169">
    <property type="entry name" value="NO2/SO3_Rdtase_4Fe4S_prot"/>
</dbReference>
<comment type="pathway">
    <text evidence="11">Sulfur metabolism; hydrogen sulfide biosynthesis; hydrogen sulfide from sulfite (NADPH route): step 1/1.</text>
</comment>
<evidence type="ECO:0000259" key="13">
    <source>
        <dbReference type="Pfam" id="PF03460"/>
    </source>
</evidence>
<dbReference type="InterPro" id="IPR011786">
    <property type="entry name" value="CysI"/>
</dbReference>
<evidence type="ECO:0000256" key="4">
    <source>
        <dbReference type="ARBA" id="ARBA00022617"/>
    </source>
</evidence>
<dbReference type="PRINTS" id="PR00397">
    <property type="entry name" value="SIROHAEM"/>
</dbReference>
<name>A0ABV7J8P8_9GAMM</name>
<dbReference type="EC" id="1.8.1.2" evidence="11"/>
<comment type="cofactor">
    <cofactor evidence="11">
        <name>siroheme</name>
        <dbReference type="ChEBI" id="CHEBI:60052"/>
    </cofactor>
    <text evidence="11">Binds 1 siroheme per subunit.</text>
</comment>
<keyword evidence="4 11" id="KW-0349">Heme</keyword>
<dbReference type="Pfam" id="PF03460">
    <property type="entry name" value="NIR_SIR_ferr"/>
    <property type="match status" value="2"/>
</dbReference>
<dbReference type="NCBIfam" id="NF010029">
    <property type="entry name" value="PRK13504.1"/>
    <property type="match status" value="1"/>
</dbReference>